<dbReference type="AlphaFoldDB" id="A0A072PS42"/>
<evidence type="ECO:0000259" key="4">
    <source>
        <dbReference type="Pfam" id="PF25542"/>
    </source>
</evidence>
<dbReference type="EMBL" id="AMGV01000004">
    <property type="protein sequence ID" value="KEF58305.1"/>
    <property type="molecule type" value="Genomic_DNA"/>
</dbReference>
<dbReference type="VEuPathDB" id="FungiDB:A1O9_06231"/>
<proteinExistence type="predicted"/>
<reference evidence="6 7" key="1">
    <citation type="submission" date="2013-03" db="EMBL/GenBank/DDBJ databases">
        <title>The Genome Sequence of Exophiala aquamarina CBS 119918.</title>
        <authorList>
            <consortium name="The Broad Institute Genomics Platform"/>
            <person name="Cuomo C."/>
            <person name="de Hoog S."/>
            <person name="Gorbushina A."/>
            <person name="Walker B."/>
            <person name="Young S.K."/>
            <person name="Zeng Q."/>
            <person name="Gargeya S."/>
            <person name="Fitzgerald M."/>
            <person name="Haas B."/>
            <person name="Abouelleil A."/>
            <person name="Allen A.W."/>
            <person name="Alvarado L."/>
            <person name="Arachchi H.M."/>
            <person name="Berlin A.M."/>
            <person name="Chapman S.B."/>
            <person name="Gainer-Dewar J."/>
            <person name="Goldberg J."/>
            <person name="Griggs A."/>
            <person name="Gujja S."/>
            <person name="Hansen M."/>
            <person name="Howarth C."/>
            <person name="Imamovic A."/>
            <person name="Ireland A."/>
            <person name="Larimer J."/>
            <person name="McCowan C."/>
            <person name="Murphy C."/>
            <person name="Pearson M."/>
            <person name="Poon T.W."/>
            <person name="Priest M."/>
            <person name="Roberts A."/>
            <person name="Saif S."/>
            <person name="Shea T."/>
            <person name="Sisk P."/>
            <person name="Sykes S."/>
            <person name="Wortman J."/>
            <person name="Nusbaum C."/>
            <person name="Birren B."/>
        </authorList>
    </citation>
    <scope>NUCLEOTIDE SEQUENCE [LARGE SCALE GENOMIC DNA]</scope>
    <source>
        <strain evidence="6 7">CBS 119918</strain>
    </source>
</reference>
<evidence type="ECO:0000256" key="1">
    <source>
        <dbReference type="SAM" id="Coils"/>
    </source>
</evidence>
<dbReference type="Pfam" id="PF25543">
    <property type="entry name" value="zf-CCCH_tandem"/>
    <property type="match status" value="1"/>
</dbReference>
<feature type="region of interest" description="Disordered" evidence="2">
    <location>
        <begin position="320"/>
        <end position="343"/>
    </location>
</feature>
<evidence type="ECO:0000313" key="6">
    <source>
        <dbReference type="EMBL" id="KEF58305.1"/>
    </source>
</evidence>
<feature type="domain" description="C3H1-type" evidence="4">
    <location>
        <begin position="370"/>
        <end position="399"/>
    </location>
</feature>
<keyword evidence="1" id="KW-0175">Coiled coil</keyword>
<comment type="caution">
    <text evidence="6">The sequence shown here is derived from an EMBL/GenBank/DDBJ whole genome shotgun (WGS) entry which is preliminary data.</text>
</comment>
<dbReference type="Proteomes" id="UP000027920">
    <property type="component" value="Unassembled WGS sequence"/>
</dbReference>
<dbReference type="RefSeq" id="XP_013260895.1">
    <property type="nucleotide sequence ID" value="XM_013405441.1"/>
</dbReference>
<evidence type="ECO:0000256" key="2">
    <source>
        <dbReference type="SAM" id="MobiDB-lite"/>
    </source>
</evidence>
<gene>
    <name evidence="6" type="ORF">A1O9_06231</name>
</gene>
<dbReference type="Pfam" id="PF25540">
    <property type="entry name" value="DUF7923"/>
    <property type="match status" value="1"/>
</dbReference>
<dbReference type="InterPro" id="IPR057654">
    <property type="entry name" value="Znf-CCCH_tandem"/>
</dbReference>
<dbReference type="InterPro" id="IPR000571">
    <property type="entry name" value="Znf_CCCH"/>
</dbReference>
<evidence type="ECO:0008006" key="8">
    <source>
        <dbReference type="Google" id="ProtNLM"/>
    </source>
</evidence>
<dbReference type="PANTHER" id="PTHR37543">
    <property type="entry name" value="CCCH ZINC FINGER DNA BINDING PROTEIN (AFU_ORTHOLOGUE AFUA_5G12760)"/>
    <property type="match status" value="1"/>
</dbReference>
<organism evidence="6 7">
    <name type="scientific">Exophiala aquamarina CBS 119918</name>
    <dbReference type="NCBI Taxonomy" id="1182545"/>
    <lineage>
        <taxon>Eukaryota</taxon>
        <taxon>Fungi</taxon>
        <taxon>Dikarya</taxon>
        <taxon>Ascomycota</taxon>
        <taxon>Pezizomycotina</taxon>
        <taxon>Eurotiomycetes</taxon>
        <taxon>Chaetothyriomycetidae</taxon>
        <taxon>Chaetothyriales</taxon>
        <taxon>Herpotrichiellaceae</taxon>
        <taxon>Exophiala</taxon>
    </lineage>
</organism>
<sequence>MATLPNLQGVEALLHSFREADIQRDQLLQTLAQAVFETQNELKTVQGDLDDERNTRREWKRKAEEAAAAIERKYSAFLVDGDGYIFHKALYQAVATSGGSRAANDLYNEVVEYLRQQGLLRNNSSNYDVVVNVYANKLGLARALVAAGYLDHPSQLDQFFCSFSQGQPLFQFIDCGPGKERADTKLRDTFRFYADNVQCQRVFLAVTHDNGYIAELDKFRYATFQSKIVLVHQSSAAKSTQSFASLPFKTTTFETVFEPYPLSITPRIHSQALSPSFDEAIAESSIASYEEAELTPPVSRTSSSISVPPRLAPVSTPAGIPTIAKSPTPPSETPTAALDTKTGIPINRSGQRIDLKLRTPTAAELAQFETRIKVRKLCNEHHLRDSCEAYNCRFDHEWIDANTKNALRYKARSIPCSYGSKCRIRNCFYGHICPWESNGGECGNRKCQFIVKGLHDIKDLQVARFVAAAPPNAY</sequence>
<name>A0A072PS42_9EURO</name>
<dbReference type="InterPro" id="IPR057683">
    <property type="entry name" value="DUF7923"/>
</dbReference>
<evidence type="ECO:0000259" key="3">
    <source>
        <dbReference type="Pfam" id="PF25540"/>
    </source>
</evidence>
<feature type="domain" description="Tandem CCCH zinc finger" evidence="5">
    <location>
        <begin position="406"/>
        <end position="450"/>
    </location>
</feature>
<evidence type="ECO:0000313" key="7">
    <source>
        <dbReference type="Proteomes" id="UP000027920"/>
    </source>
</evidence>
<dbReference type="STRING" id="1182545.A0A072PS42"/>
<accession>A0A072PS42</accession>
<dbReference type="PANTHER" id="PTHR37543:SF1">
    <property type="entry name" value="CCCH ZINC FINGER DNA BINDING PROTEIN (AFU_ORTHOLOGUE AFUA_5G12760)"/>
    <property type="match status" value="1"/>
</dbReference>
<keyword evidence="7" id="KW-1185">Reference proteome</keyword>
<dbReference type="Pfam" id="PF25542">
    <property type="entry name" value="zf-CCCH_12"/>
    <property type="match status" value="1"/>
</dbReference>
<dbReference type="OrthoDB" id="2270193at2759"/>
<dbReference type="HOGENOM" id="CLU_031811_4_0_1"/>
<feature type="coiled-coil region" evidence="1">
    <location>
        <begin position="42"/>
        <end position="69"/>
    </location>
</feature>
<evidence type="ECO:0000259" key="5">
    <source>
        <dbReference type="Pfam" id="PF25543"/>
    </source>
</evidence>
<feature type="domain" description="DUF7923" evidence="3">
    <location>
        <begin position="73"/>
        <end position="257"/>
    </location>
</feature>
<dbReference type="GeneID" id="25281148"/>
<protein>
    <recommendedName>
        <fullName evidence="8">C3H1-type domain-containing protein</fullName>
    </recommendedName>
</protein>